<name>A0ABR8A2H1_9CYAN</name>
<evidence type="ECO:0000259" key="1">
    <source>
        <dbReference type="Pfam" id="PF13460"/>
    </source>
</evidence>
<dbReference type="EMBL" id="JACJQH010000001">
    <property type="protein sequence ID" value="MBD2194060.1"/>
    <property type="molecule type" value="Genomic_DNA"/>
</dbReference>
<sequence length="272" mass="29339">MTSSVKDLVLVAGATGGVGQLVVGELLEKGLGVRILTRNPAKAQKMFNDRVEIAVGDIRDAATLPAAMTNVTHIICCTGTTAFPSGRWEFDPDPSWIEWAQLLFDPQLRESRAKNSPQKVDAQGVINLVAAAPPNLQRFVFVSSCGVLRKDQPPFNILNGFGVLDAKQKGEQAIANSGLPYTIIRPGRLIDGPYTSYDLNSLLKAKTDSKLGVVIGQGDKLAGDASRIDVASACVECIFIPATARQIYELANKGTRPTFIDWEKLFLQPTTV</sequence>
<dbReference type="PANTHER" id="PTHR15020:SF50">
    <property type="entry name" value="UPF0659 PROTEIN YMR090W"/>
    <property type="match status" value="1"/>
</dbReference>
<dbReference type="CDD" id="cd05243">
    <property type="entry name" value="SDR_a5"/>
    <property type="match status" value="1"/>
</dbReference>
<dbReference type="InterPro" id="IPR016040">
    <property type="entry name" value="NAD(P)-bd_dom"/>
</dbReference>
<dbReference type="SUPFAM" id="SSF51735">
    <property type="entry name" value="NAD(P)-binding Rossmann-fold domains"/>
    <property type="match status" value="1"/>
</dbReference>
<dbReference type="Gene3D" id="3.40.50.720">
    <property type="entry name" value="NAD(P)-binding Rossmann-like Domain"/>
    <property type="match status" value="1"/>
</dbReference>
<evidence type="ECO:0000313" key="2">
    <source>
        <dbReference type="EMBL" id="MBD2194060.1"/>
    </source>
</evidence>
<dbReference type="Proteomes" id="UP000658514">
    <property type="component" value="Unassembled WGS sequence"/>
</dbReference>
<dbReference type="RefSeq" id="WP_190538417.1">
    <property type="nucleotide sequence ID" value="NZ_CAWPNO010000001.1"/>
</dbReference>
<keyword evidence="3" id="KW-1185">Reference proteome</keyword>
<gene>
    <name evidence="2" type="ORF">H6G24_00930</name>
</gene>
<dbReference type="InterPro" id="IPR036291">
    <property type="entry name" value="NAD(P)-bd_dom_sf"/>
</dbReference>
<proteinExistence type="predicted"/>
<organism evidence="2 3">
    <name type="scientific">Calothrix parietina FACHB-288</name>
    <dbReference type="NCBI Taxonomy" id="2692896"/>
    <lineage>
        <taxon>Bacteria</taxon>
        <taxon>Bacillati</taxon>
        <taxon>Cyanobacteriota</taxon>
        <taxon>Cyanophyceae</taxon>
        <taxon>Nostocales</taxon>
        <taxon>Calotrichaceae</taxon>
        <taxon>Calothrix</taxon>
    </lineage>
</organism>
<evidence type="ECO:0000313" key="3">
    <source>
        <dbReference type="Proteomes" id="UP000658514"/>
    </source>
</evidence>
<accession>A0ABR8A2H1</accession>
<comment type="caution">
    <text evidence="2">The sequence shown here is derived from an EMBL/GenBank/DDBJ whole genome shotgun (WGS) entry which is preliminary data.</text>
</comment>
<dbReference type="PANTHER" id="PTHR15020">
    <property type="entry name" value="FLAVIN REDUCTASE-RELATED"/>
    <property type="match status" value="1"/>
</dbReference>
<feature type="domain" description="NAD(P)-binding" evidence="1">
    <location>
        <begin position="13"/>
        <end position="239"/>
    </location>
</feature>
<reference evidence="2 3" key="1">
    <citation type="journal article" date="2020" name="ISME J.">
        <title>Comparative genomics reveals insights into cyanobacterial evolution and habitat adaptation.</title>
        <authorList>
            <person name="Chen M.Y."/>
            <person name="Teng W.K."/>
            <person name="Zhao L."/>
            <person name="Hu C.X."/>
            <person name="Zhou Y.K."/>
            <person name="Han B.P."/>
            <person name="Song L.R."/>
            <person name="Shu W.S."/>
        </authorList>
    </citation>
    <scope>NUCLEOTIDE SEQUENCE [LARGE SCALE GENOMIC DNA]</scope>
    <source>
        <strain evidence="2 3">FACHB-288</strain>
    </source>
</reference>
<protein>
    <submittedName>
        <fullName evidence="2">SDR family oxidoreductase</fullName>
    </submittedName>
</protein>
<dbReference type="Pfam" id="PF13460">
    <property type="entry name" value="NAD_binding_10"/>
    <property type="match status" value="1"/>
</dbReference>